<protein>
    <submittedName>
        <fullName evidence="1">Uncharacterized protein</fullName>
    </submittedName>
</protein>
<sequence length="183" mass="20010">MDTDRDELVSYLQSPDSDIFGRSNDAVPAAVCLGSAAHFNFAVLSRHQRSESCGLEHVVDAVCLACLNHLARCIWQPVDFSSTLEKLSTHAVSHPSDLAATGDSQVGSPARISDHSSKALKIRSNSDSVTPFLPPLATPLMDHSIPYVDDSRFFSCRPTSRRITRSNRLRSSELNDNSCELIP</sequence>
<dbReference type="AlphaFoldDB" id="A0A3P8HGU5"/>
<keyword evidence="2" id="KW-1185">Reference proteome</keyword>
<gene>
    <name evidence="1" type="ORF">ECPE_LOCUS12758</name>
</gene>
<name>A0A3P8HGU5_9TREM</name>
<organism evidence="1 2">
    <name type="scientific">Echinostoma caproni</name>
    <dbReference type="NCBI Taxonomy" id="27848"/>
    <lineage>
        <taxon>Eukaryota</taxon>
        <taxon>Metazoa</taxon>
        <taxon>Spiralia</taxon>
        <taxon>Lophotrochozoa</taxon>
        <taxon>Platyhelminthes</taxon>
        <taxon>Trematoda</taxon>
        <taxon>Digenea</taxon>
        <taxon>Plagiorchiida</taxon>
        <taxon>Echinostomata</taxon>
        <taxon>Echinostomatoidea</taxon>
        <taxon>Echinostomatidae</taxon>
        <taxon>Echinostoma</taxon>
    </lineage>
</organism>
<dbReference type="Proteomes" id="UP000272942">
    <property type="component" value="Unassembled WGS sequence"/>
</dbReference>
<dbReference type="EMBL" id="UZAN01053545">
    <property type="protein sequence ID" value="VDP90030.1"/>
    <property type="molecule type" value="Genomic_DNA"/>
</dbReference>
<accession>A0A3P8HGU5</accession>
<proteinExistence type="predicted"/>
<reference evidence="1 2" key="1">
    <citation type="submission" date="2018-11" db="EMBL/GenBank/DDBJ databases">
        <authorList>
            <consortium name="Pathogen Informatics"/>
        </authorList>
    </citation>
    <scope>NUCLEOTIDE SEQUENCE [LARGE SCALE GENOMIC DNA]</scope>
    <source>
        <strain evidence="1 2">Egypt</strain>
    </source>
</reference>
<evidence type="ECO:0000313" key="1">
    <source>
        <dbReference type="EMBL" id="VDP90030.1"/>
    </source>
</evidence>
<evidence type="ECO:0000313" key="2">
    <source>
        <dbReference type="Proteomes" id="UP000272942"/>
    </source>
</evidence>